<dbReference type="SFLD" id="SFLDG00358">
    <property type="entry name" value="Main_(cytGST)"/>
    <property type="match status" value="1"/>
</dbReference>
<dbReference type="GO" id="GO:0005737">
    <property type="term" value="C:cytoplasm"/>
    <property type="evidence" value="ECO:0007669"/>
    <property type="project" value="TreeGrafter"/>
</dbReference>
<dbReference type="InterPro" id="IPR040079">
    <property type="entry name" value="Glutathione_S-Trfase"/>
</dbReference>
<dbReference type="Gene3D" id="3.40.30.10">
    <property type="entry name" value="Glutaredoxin"/>
    <property type="match status" value="1"/>
</dbReference>
<gene>
    <name evidence="3" type="ORF">PV06_02866</name>
</gene>
<feature type="domain" description="GST N-terminal" evidence="1">
    <location>
        <begin position="27"/>
        <end position="105"/>
    </location>
</feature>
<dbReference type="InterPro" id="IPR050983">
    <property type="entry name" value="GST_Omega/HSP26"/>
</dbReference>
<feature type="domain" description="GST C-terminal" evidence="2">
    <location>
        <begin position="116"/>
        <end position="241"/>
    </location>
</feature>
<evidence type="ECO:0000313" key="3">
    <source>
        <dbReference type="EMBL" id="KIW47285.1"/>
    </source>
</evidence>
<dbReference type="PROSITE" id="PS50404">
    <property type="entry name" value="GST_NTER"/>
    <property type="match status" value="1"/>
</dbReference>
<dbReference type="SUPFAM" id="SSF47616">
    <property type="entry name" value="GST C-terminal domain-like"/>
    <property type="match status" value="1"/>
</dbReference>
<dbReference type="Proteomes" id="UP000053342">
    <property type="component" value="Unassembled WGS sequence"/>
</dbReference>
<evidence type="ECO:0000259" key="1">
    <source>
        <dbReference type="PROSITE" id="PS50404"/>
    </source>
</evidence>
<dbReference type="PROSITE" id="PS50405">
    <property type="entry name" value="GST_CTER"/>
    <property type="match status" value="1"/>
</dbReference>
<dbReference type="Gene3D" id="1.20.1050.10">
    <property type="match status" value="1"/>
</dbReference>
<dbReference type="EMBL" id="KN847333">
    <property type="protein sequence ID" value="KIW47285.1"/>
    <property type="molecule type" value="Genomic_DNA"/>
</dbReference>
<dbReference type="RefSeq" id="XP_016267501.1">
    <property type="nucleotide sequence ID" value="XM_016403604.1"/>
</dbReference>
<keyword evidence="4" id="KW-1185">Reference proteome</keyword>
<dbReference type="CDD" id="cd00570">
    <property type="entry name" value="GST_N_family"/>
    <property type="match status" value="1"/>
</dbReference>
<dbReference type="OrthoDB" id="4951845at2759"/>
<dbReference type="Pfam" id="PF13409">
    <property type="entry name" value="GST_N_2"/>
    <property type="match status" value="1"/>
</dbReference>
<dbReference type="Pfam" id="PF13410">
    <property type="entry name" value="GST_C_2"/>
    <property type="match status" value="1"/>
</dbReference>
<dbReference type="InterPro" id="IPR004045">
    <property type="entry name" value="Glutathione_S-Trfase_N"/>
</dbReference>
<evidence type="ECO:0000313" key="4">
    <source>
        <dbReference type="Proteomes" id="UP000053342"/>
    </source>
</evidence>
<dbReference type="GeneID" id="27354940"/>
<dbReference type="AlphaFoldDB" id="A0A0D2DXB5"/>
<evidence type="ECO:0000259" key="2">
    <source>
        <dbReference type="PROSITE" id="PS50405"/>
    </source>
</evidence>
<dbReference type="InterPro" id="IPR010987">
    <property type="entry name" value="Glutathione-S-Trfase_C-like"/>
</dbReference>
<dbReference type="SFLD" id="SFLDS00019">
    <property type="entry name" value="Glutathione_Transferase_(cytos"/>
    <property type="match status" value="1"/>
</dbReference>
<dbReference type="VEuPathDB" id="FungiDB:PV06_02866"/>
<sequence length="261" mass="29809">MGHQGPIYHATATGAAKSTVNCHQTPQDLIFWAGWFCPFTQRSWIALEEKRIPYTYHEVNPYLKEEHFLAISPKGLVPAIQHHGRPLHDSIVVSEYLEEAFFDDNAASDTILPPSDPYQRGVARIWIDFINKSVVPPFFRLLQAQSDEAEQKAMALQDLKDALAAVSSQVKGPYFFGDQFSLVDAVIAPWAVRDFILREYRGFNREEVLTWKQWAEALESRRSVRETSSDPEKYVEFNKTFLRKESHSLVGKAALEGRILP</sequence>
<proteinExistence type="predicted"/>
<accession>A0A0D2DXB5</accession>
<name>A0A0D2DXB5_9EURO</name>
<dbReference type="STRING" id="215243.A0A0D2DXB5"/>
<dbReference type="InterPro" id="IPR036282">
    <property type="entry name" value="Glutathione-S-Trfase_C_sf"/>
</dbReference>
<reference evidence="3 4" key="1">
    <citation type="submission" date="2015-01" db="EMBL/GenBank/DDBJ databases">
        <title>The Genome Sequence of Exophiala oligosperma CBS72588.</title>
        <authorList>
            <consortium name="The Broad Institute Genomics Platform"/>
            <person name="Cuomo C."/>
            <person name="de Hoog S."/>
            <person name="Gorbushina A."/>
            <person name="Stielow B."/>
            <person name="Teixiera M."/>
            <person name="Abouelleil A."/>
            <person name="Chapman S.B."/>
            <person name="Priest M."/>
            <person name="Young S.K."/>
            <person name="Wortman J."/>
            <person name="Nusbaum C."/>
            <person name="Birren B."/>
        </authorList>
    </citation>
    <scope>NUCLEOTIDE SEQUENCE [LARGE SCALE GENOMIC DNA]</scope>
    <source>
        <strain evidence="3 4">CBS 72588</strain>
    </source>
</reference>
<evidence type="ECO:0008006" key="5">
    <source>
        <dbReference type="Google" id="ProtNLM"/>
    </source>
</evidence>
<dbReference type="InterPro" id="IPR036249">
    <property type="entry name" value="Thioredoxin-like_sf"/>
</dbReference>
<dbReference type="HOGENOM" id="CLU_011226_9_1_1"/>
<dbReference type="PANTHER" id="PTHR43968:SF6">
    <property type="entry name" value="GLUTATHIONE S-TRANSFERASE OMEGA"/>
    <property type="match status" value="1"/>
</dbReference>
<organism evidence="3 4">
    <name type="scientific">Exophiala oligosperma</name>
    <dbReference type="NCBI Taxonomy" id="215243"/>
    <lineage>
        <taxon>Eukaryota</taxon>
        <taxon>Fungi</taxon>
        <taxon>Dikarya</taxon>
        <taxon>Ascomycota</taxon>
        <taxon>Pezizomycotina</taxon>
        <taxon>Eurotiomycetes</taxon>
        <taxon>Chaetothyriomycetidae</taxon>
        <taxon>Chaetothyriales</taxon>
        <taxon>Herpotrichiellaceae</taxon>
        <taxon>Exophiala</taxon>
    </lineage>
</organism>
<protein>
    <recommendedName>
        <fullName evidence="5">GST N-terminal domain-containing protein</fullName>
    </recommendedName>
</protein>
<dbReference type="PANTHER" id="PTHR43968">
    <property type="match status" value="1"/>
</dbReference>
<dbReference type="SUPFAM" id="SSF52833">
    <property type="entry name" value="Thioredoxin-like"/>
    <property type="match status" value="1"/>
</dbReference>